<keyword evidence="2" id="KW-1185">Reference proteome</keyword>
<gene>
    <name evidence="1" type="ORF">BQ4739_LOCUS10646</name>
</gene>
<reference evidence="1 2" key="1">
    <citation type="submission" date="2016-10" db="EMBL/GenBank/DDBJ databases">
        <authorList>
            <person name="Cai Z."/>
        </authorList>
    </citation>
    <scope>NUCLEOTIDE SEQUENCE [LARGE SCALE GENOMIC DNA]</scope>
</reference>
<dbReference type="Proteomes" id="UP000256970">
    <property type="component" value="Unassembled WGS sequence"/>
</dbReference>
<dbReference type="AlphaFoldDB" id="A0A383VYY8"/>
<proteinExistence type="predicted"/>
<organism evidence="1 2">
    <name type="scientific">Tetradesmus obliquus</name>
    <name type="common">Green alga</name>
    <name type="synonym">Acutodesmus obliquus</name>
    <dbReference type="NCBI Taxonomy" id="3088"/>
    <lineage>
        <taxon>Eukaryota</taxon>
        <taxon>Viridiplantae</taxon>
        <taxon>Chlorophyta</taxon>
        <taxon>core chlorophytes</taxon>
        <taxon>Chlorophyceae</taxon>
        <taxon>CS clade</taxon>
        <taxon>Sphaeropleales</taxon>
        <taxon>Scenedesmaceae</taxon>
        <taxon>Tetradesmus</taxon>
    </lineage>
</organism>
<name>A0A383VYY8_TETOB</name>
<accession>A0A383VYY8</accession>
<dbReference type="EMBL" id="FNXT01000989">
    <property type="protein sequence ID" value="SZX70431.1"/>
    <property type="molecule type" value="Genomic_DNA"/>
</dbReference>
<evidence type="ECO:0000313" key="2">
    <source>
        <dbReference type="Proteomes" id="UP000256970"/>
    </source>
</evidence>
<sequence>MEFTTFLATQAWLQPTPVPEQDQQASSKRPKLTRLSCRASFHVSLQEQQGTPEQWLGAKARDAVFIRLQRSGGLVTSVADVKVAVLQQHGAEGSGGGQLSSTLVVIEWSGSGSTTISSEHVTKVVCSAAIHARAMQQQQQQQQQPCLQHSSCLLAAGPAQDTTGAAAAAAAAGNHQLEYITLVTPHVCLNFFAHHSDEAVEALARIAACLHQQAGCSAGAATALQASAAVPASTCSRLQAPAVPTLPAGGAHMAQWLAGAACEANMMQLLLAQPAGEAAQQRHMLQALVAGAASLQHGLNAAGGKARAVGQAAEKS</sequence>
<evidence type="ECO:0000313" key="1">
    <source>
        <dbReference type="EMBL" id="SZX70431.1"/>
    </source>
</evidence>
<protein>
    <submittedName>
        <fullName evidence="1">Uncharacterized protein</fullName>
    </submittedName>
</protein>